<dbReference type="EMBL" id="VLKI01000004">
    <property type="protein sequence ID" value="TWH87652.1"/>
    <property type="molecule type" value="Genomic_DNA"/>
</dbReference>
<evidence type="ECO:0000259" key="1">
    <source>
        <dbReference type="Pfam" id="PF10026"/>
    </source>
</evidence>
<reference evidence="2 3" key="1">
    <citation type="journal article" date="2015" name="Stand. Genomic Sci.">
        <title>Genomic Encyclopedia of Bacterial and Archaeal Type Strains, Phase III: the genomes of soil and plant-associated and newly described type strains.</title>
        <authorList>
            <person name="Whitman W.B."/>
            <person name="Woyke T."/>
            <person name="Klenk H.P."/>
            <person name="Zhou Y."/>
            <person name="Lilburn T.G."/>
            <person name="Beck B.J."/>
            <person name="De Vos P."/>
            <person name="Vandamme P."/>
            <person name="Eisen J.A."/>
            <person name="Garrity G."/>
            <person name="Hugenholtz P."/>
            <person name="Kyrpides N.C."/>
        </authorList>
    </citation>
    <scope>NUCLEOTIDE SEQUENCE [LARGE SCALE GENOMIC DNA]</scope>
    <source>
        <strain evidence="2 3">CGMCC 1.10115</strain>
    </source>
</reference>
<dbReference type="RefSeq" id="WP_144542133.1">
    <property type="nucleotide sequence ID" value="NZ_CBCSDC010000001.1"/>
</dbReference>
<evidence type="ECO:0000313" key="3">
    <source>
        <dbReference type="Proteomes" id="UP000318667"/>
    </source>
</evidence>
<gene>
    <name evidence="2" type="ORF">IQ19_01894</name>
</gene>
<name>A0A562JWT9_9BACI</name>
<feature type="domain" description="DUF2268" evidence="1">
    <location>
        <begin position="72"/>
        <end position="260"/>
    </location>
</feature>
<dbReference type="InterPro" id="IPR018728">
    <property type="entry name" value="DUF2268"/>
</dbReference>
<keyword evidence="3" id="KW-1185">Reference proteome</keyword>
<protein>
    <submittedName>
        <fullName evidence="2">Putative Zn-dependent protease DUF2268</fullName>
    </submittedName>
</protein>
<dbReference type="GO" id="GO:0008233">
    <property type="term" value="F:peptidase activity"/>
    <property type="evidence" value="ECO:0007669"/>
    <property type="project" value="UniProtKB-KW"/>
</dbReference>
<dbReference type="GeneID" id="65403103"/>
<accession>A0A562JWT9</accession>
<comment type="caution">
    <text evidence="2">The sequence shown here is derived from an EMBL/GenBank/DDBJ whole genome shotgun (WGS) entry which is preliminary data.</text>
</comment>
<dbReference type="OrthoDB" id="2931967at2"/>
<dbReference type="Proteomes" id="UP000318667">
    <property type="component" value="Unassembled WGS sequence"/>
</dbReference>
<keyword evidence="2" id="KW-0645">Protease</keyword>
<organism evidence="2 3">
    <name type="scientific">Cytobacillus oceanisediminis</name>
    <dbReference type="NCBI Taxonomy" id="665099"/>
    <lineage>
        <taxon>Bacteria</taxon>
        <taxon>Bacillati</taxon>
        <taxon>Bacillota</taxon>
        <taxon>Bacilli</taxon>
        <taxon>Bacillales</taxon>
        <taxon>Bacillaceae</taxon>
        <taxon>Cytobacillus</taxon>
    </lineage>
</organism>
<evidence type="ECO:0000313" key="2">
    <source>
        <dbReference type="EMBL" id="TWH87652.1"/>
    </source>
</evidence>
<sequence length="270" mass="31912">MAYTLNQITPVKLIENRHNLKSYLQSQLSPLLSKRSWMQDWDQLARRFQLLKFEVLSEPEIHSYSWNQEQVSSIIHETIENVEKYLHFQHLNITIVPALPFPWFQKYDQSLWTNGYTVGAATIVLAIPPDPDPVFLRYMLAHEMHHASPENPIFNLTLDTFTLADWYKMEGGAEYFSLSLYDDKRWWKDHFTEEAEQAYQEIAQKNIGTTDDRLKSKICFGNQDMGIPVFAGYSFAYKMVRQYAEQQNVRNYRDLYKANPLDIFNTYITK</sequence>
<keyword evidence="2" id="KW-0378">Hydrolase</keyword>
<dbReference type="GO" id="GO:0006508">
    <property type="term" value="P:proteolysis"/>
    <property type="evidence" value="ECO:0007669"/>
    <property type="project" value="UniProtKB-KW"/>
</dbReference>
<dbReference type="AlphaFoldDB" id="A0A562JWT9"/>
<proteinExistence type="predicted"/>
<dbReference type="Pfam" id="PF10026">
    <property type="entry name" value="DUF2268"/>
    <property type="match status" value="1"/>
</dbReference>